<keyword evidence="2" id="KW-1133">Transmembrane helix</keyword>
<reference evidence="3 4" key="1">
    <citation type="submission" date="2019-08" db="EMBL/GenBank/DDBJ databases">
        <title>Dermacoccus abyssi strain HZAU 226, whole genome Nanopore sequencing project.</title>
        <authorList>
            <person name="Guo A."/>
            <person name="Zhang X."/>
            <person name="Ruan Y."/>
            <person name="Liu W."/>
            <person name="Chen Q."/>
            <person name="Gu L."/>
        </authorList>
    </citation>
    <scope>NUCLEOTIDE SEQUENCE [LARGE SCALE GENOMIC DNA]</scope>
    <source>
        <strain evidence="3 4">HZAU 226</strain>
    </source>
</reference>
<feature type="region of interest" description="Disordered" evidence="1">
    <location>
        <begin position="1"/>
        <end position="29"/>
    </location>
</feature>
<feature type="compositionally biased region" description="Basic and acidic residues" evidence="1">
    <location>
        <begin position="16"/>
        <end position="29"/>
    </location>
</feature>
<feature type="transmembrane region" description="Helical" evidence="2">
    <location>
        <begin position="158"/>
        <end position="176"/>
    </location>
</feature>
<dbReference type="EMBL" id="CP043031">
    <property type="protein sequence ID" value="QEH94483.1"/>
    <property type="molecule type" value="Genomic_DNA"/>
</dbReference>
<sequence>MTRNFRDEWEAANSGRSKEEQPADLAPEHVQDEISALLRRSAAEDGPELAMPSDVEARMREAFKAEFGDRASGFDESKRASSGSSTVVPLPARPRRTESAQRTEYDPDATRPASATPSRPAPARPAAETSARAESERDHSVASLDAHRARKKGGFGKAALALGAAAAVAIGAVGVSKSLGGNDDAQVADGPSPSSSVSSGANDGTQNYASRVRVTQTETQYTSDSLATQAASLPTSTSTPIEPKQADAQSLGPLATGTGVQSCLDAVDAGLAQAPDKVYADFGSYDGQPAVIVVTVKDGKKTAWVVSRTCSKADDLKAGPTPIST</sequence>
<organism evidence="3 4">
    <name type="scientific">Dermacoccus abyssi</name>
    <dbReference type="NCBI Taxonomy" id="322596"/>
    <lineage>
        <taxon>Bacteria</taxon>
        <taxon>Bacillati</taxon>
        <taxon>Actinomycetota</taxon>
        <taxon>Actinomycetes</taxon>
        <taxon>Micrococcales</taxon>
        <taxon>Dermacoccaceae</taxon>
        <taxon>Dermacoccus</taxon>
    </lineage>
</organism>
<accession>A0ABX5ZC99</accession>
<dbReference type="Proteomes" id="UP000323565">
    <property type="component" value="Chromosome"/>
</dbReference>
<feature type="compositionally biased region" description="Basic and acidic residues" evidence="1">
    <location>
        <begin position="95"/>
        <end position="109"/>
    </location>
</feature>
<proteinExistence type="predicted"/>
<evidence type="ECO:0000256" key="2">
    <source>
        <dbReference type="SAM" id="Phobius"/>
    </source>
</evidence>
<feature type="region of interest" description="Disordered" evidence="1">
    <location>
        <begin position="67"/>
        <end position="154"/>
    </location>
</feature>
<keyword evidence="4" id="KW-1185">Reference proteome</keyword>
<protein>
    <submittedName>
        <fullName evidence="3">Uncharacterized protein</fullName>
    </submittedName>
</protein>
<evidence type="ECO:0000256" key="1">
    <source>
        <dbReference type="SAM" id="MobiDB-lite"/>
    </source>
</evidence>
<keyword evidence="2" id="KW-0812">Transmembrane</keyword>
<evidence type="ECO:0000313" key="3">
    <source>
        <dbReference type="EMBL" id="QEH94483.1"/>
    </source>
</evidence>
<feature type="compositionally biased region" description="Basic and acidic residues" evidence="1">
    <location>
        <begin position="67"/>
        <end position="79"/>
    </location>
</feature>
<gene>
    <name evidence="3" type="ORF">FV141_13875</name>
</gene>
<keyword evidence="2" id="KW-0472">Membrane</keyword>
<feature type="compositionally biased region" description="Basic and acidic residues" evidence="1">
    <location>
        <begin position="131"/>
        <end position="140"/>
    </location>
</feature>
<feature type="region of interest" description="Disordered" evidence="1">
    <location>
        <begin position="176"/>
        <end position="253"/>
    </location>
</feature>
<evidence type="ECO:0000313" key="4">
    <source>
        <dbReference type="Proteomes" id="UP000323565"/>
    </source>
</evidence>
<feature type="compositionally biased region" description="Polar residues" evidence="1">
    <location>
        <begin position="200"/>
        <end position="240"/>
    </location>
</feature>
<name>A0ABX5ZC99_9MICO</name>